<keyword evidence="1 3" id="KW-0808">Transferase</keyword>
<dbReference type="CDD" id="cd03801">
    <property type="entry name" value="GT4_PimA-like"/>
    <property type="match status" value="1"/>
</dbReference>
<dbReference type="PANTHER" id="PTHR46401:SF2">
    <property type="entry name" value="GLYCOSYLTRANSFERASE WBBK-RELATED"/>
    <property type="match status" value="1"/>
</dbReference>
<protein>
    <submittedName>
        <fullName evidence="3">Glycosyltransferase involved in cell wall bisynthesis</fullName>
    </submittedName>
</protein>
<proteinExistence type="predicted"/>
<accession>A0A1G8EXT4</accession>
<feature type="domain" description="Glycosyl transferase family 1" evidence="2">
    <location>
        <begin position="191"/>
        <end position="332"/>
    </location>
</feature>
<dbReference type="SUPFAM" id="SSF53756">
    <property type="entry name" value="UDP-Glycosyltransferase/glycogen phosphorylase"/>
    <property type="match status" value="1"/>
</dbReference>
<dbReference type="InterPro" id="IPR001296">
    <property type="entry name" value="Glyco_trans_1"/>
</dbReference>
<keyword evidence="4" id="KW-1185">Reference proteome</keyword>
<dbReference type="Proteomes" id="UP000198854">
    <property type="component" value="Unassembled WGS sequence"/>
</dbReference>
<dbReference type="Gene3D" id="3.40.50.2000">
    <property type="entry name" value="Glycogen Phosphorylase B"/>
    <property type="match status" value="2"/>
</dbReference>
<dbReference type="RefSeq" id="WP_093277607.1">
    <property type="nucleotide sequence ID" value="NZ_FNDD01000027.1"/>
</dbReference>
<dbReference type="AlphaFoldDB" id="A0A1G8EXT4"/>
<evidence type="ECO:0000313" key="4">
    <source>
        <dbReference type="Proteomes" id="UP000198854"/>
    </source>
</evidence>
<evidence type="ECO:0000313" key="3">
    <source>
        <dbReference type="EMBL" id="SDH74680.1"/>
    </source>
</evidence>
<dbReference type="PANTHER" id="PTHR46401">
    <property type="entry name" value="GLYCOSYLTRANSFERASE WBBK-RELATED"/>
    <property type="match status" value="1"/>
</dbReference>
<dbReference type="STRING" id="861298.SAMN04488136_12735"/>
<organism evidence="3 4">
    <name type="scientific">Vibrio xiamenensis</name>
    <dbReference type="NCBI Taxonomy" id="861298"/>
    <lineage>
        <taxon>Bacteria</taxon>
        <taxon>Pseudomonadati</taxon>
        <taxon>Pseudomonadota</taxon>
        <taxon>Gammaproteobacteria</taxon>
        <taxon>Vibrionales</taxon>
        <taxon>Vibrionaceae</taxon>
        <taxon>Vibrio</taxon>
    </lineage>
</organism>
<evidence type="ECO:0000256" key="1">
    <source>
        <dbReference type="ARBA" id="ARBA00022679"/>
    </source>
</evidence>
<dbReference type="GO" id="GO:0009103">
    <property type="term" value="P:lipopolysaccharide biosynthetic process"/>
    <property type="evidence" value="ECO:0007669"/>
    <property type="project" value="TreeGrafter"/>
</dbReference>
<name>A0A1G8EXT4_9VIBR</name>
<dbReference type="EMBL" id="FNDD01000027">
    <property type="protein sequence ID" value="SDH74680.1"/>
    <property type="molecule type" value="Genomic_DNA"/>
</dbReference>
<dbReference type="GO" id="GO:0016757">
    <property type="term" value="F:glycosyltransferase activity"/>
    <property type="evidence" value="ECO:0007669"/>
    <property type="project" value="InterPro"/>
</dbReference>
<dbReference type="Pfam" id="PF00534">
    <property type="entry name" value="Glycos_transf_1"/>
    <property type="match status" value="1"/>
</dbReference>
<sequence>MSNLIFAGNLHAGGGVQVAISFIQEISQSDIISKENTDLLVSSRIDSELAKLGVDTSCFKRYYVEDFFGAFRKGKIPSGSEYNTCFVVFGPIYYRLPAKRIIVGFAQPWIAYSKNDAYDKLSFLNRVKNKIKYKIQELLFKNYEVLVVEHEHIKKALVSKGFNNKIHVVSNTVSSYFDGGAPSIICDFPILDEDAPILGFVGRNYTHKNLDILGAVSDILSEKFNFKVNFVFTLTAEEMQTLDFIDRKNFHSVGELTIDQCPDFYHNIDALIFPSMLECFSAAPLEAMKMSVPVIAADYPFVTEVCTDVAVYFDATDAYDIAEKIYDSFENKVFSSERLERGRSISESIPTPKQRALHYWEIIN</sequence>
<gene>
    <name evidence="3" type="ORF">SAMN04488136_12735</name>
</gene>
<evidence type="ECO:0000259" key="2">
    <source>
        <dbReference type="Pfam" id="PF00534"/>
    </source>
</evidence>
<dbReference type="OrthoDB" id="9801609at2"/>
<reference evidence="3 4" key="1">
    <citation type="submission" date="2016-10" db="EMBL/GenBank/DDBJ databases">
        <authorList>
            <person name="de Groot N.N."/>
        </authorList>
    </citation>
    <scope>NUCLEOTIDE SEQUENCE [LARGE SCALE GENOMIC DNA]</scope>
    <source>
        <strain evidence="3 4">CGMCC 1.10228</strain>
    </source>
</reference>